<protein>
    <submittedName>
        <fullName evidence="3">AMP-binding protein</fullName>
    </submittedName>
</protein>
<evidence type="ECO:0000313" key="4">
    <source>
        <dbReference type="Proteomes" id="UP000261811"/>
    </source>
</evidence>
<feature type="transmembrane region" description="Helical" evidence="2">
    <location>
        <begin position="40"/>
        <end position="60"/>
    </location>
</feature>
<feature type="region of interest" description="Disordered" evidence="1">
    <location>
        <begin position="61"/>
        <end position="94"/>
    </location>
</feature>
<feature type="compositionally biased region" description="Low complexity" evidence="1">
    <location>
        <begin position="1"/>
        <end position="11"/>
    </location>
</feature>
<feature type="region of interest" description="Disordered" evidence="1">
    <location>
        <begin position="1"/>
        <end position="37"/>
    </location>
</feature>
<sequence length="238" mass="24380">APARPMRSSPPTAAPPPVQPTTPVGRPTRHGAPRKPANRGLIGVAAAALTVVVGLGAWALSGSDEPKKGTGAQGNVTGHGKTSSPSEPASTTLKPVDVFSLEDSKGDTDHQIGKNLDVLLKSGGHGRSWQSAGYHGDNFGKLKNGLGVVFDMGRKVRVESVRVDTAGVSGAPMELRVGDSKSLGALRVVGQARSQSGTFPIKADKAGTGQYVCVWFTTPVPDGFKAKLSEVTILGSAG</sequence>
<dbReference type="AlphaFoldDB" id="A0A372JMD2"/>
<accession>A0A372JMD2</accession>
<gene>
    <name evidence="3" type="ORF">DZF91_13460</name>
</gene>
<comment type="caution">
    <text evidence="3">The sequence shown here is derived from an EMBL/GenBank/DDBJ whole genome shotgun (WGS) entry which is preliminary data.</text>
</comment>
<dbReference type="EMBL" id="QURH01000231">
    <property type="protein sequence ID" value="RFU41110.1"/>
    <property type="molecule type" value="Genomic_DNA"/>
</dbReference>
<keyword evidence="2" id="KW-1133">Transmembrane helix</keyword>
<feature type="compositionally biased region" description="Basic residues" evidence="1">
    <location>
        <begin position="27"/>
        <end position="37"/>
    </location>
</feature>
<keyword evidence="2" id="KW-0812">Transmembrane</keyword>
<evidence type="ECO:0000313" key="3">
    <source>
        <dbReference type="EMBL" id="RFU41110.1"/>
    </source>
</evidence>
<organism evidence="3 4">
    <name type="scientific">Actinomadura logoneensis</name>
    <dbReference type="NCBI Taxonomy" id="2293572"/>
    <lineage>
        <taxon>Bacteria</taxon>
        <taxon>Bacillati</taxon>
        <taxon>Actinomycetota</taxon>
        <taxon>Actinomycetes</taxon>
        <taxon>Streptosporangiales</taxon>
        <taxon>Thermomonosporaceae</taxon>
        <taxon>Actinomadura</taxon>
    </lineage>
</organism>
<keyword evidence="2" id="KW-0472">Membrane</keyword>
<feature type="compositionally biased region" description="Polar residues" evidence="1">
    <location>
        <begin position="73"/>
        <end position="93"/>
    </location>
</feature>
<proteinExistence type="predicted"/>
<reference evidence="3 4" key="1">
    <citation type="submission" date="2018-08" db="EMBL/GenBank/DDBJ databases">
        <title>Actinomadura jelena sp. nov., a novel Actinomycete isolated from soil in Chad.</title>
        <authorList>
            <person name="Shi L."/>
        </authorList>
    </citation>
    <scope>NUCLEOTIDE SEQUENCE [LARGE SCALE GENOMIC DNA]</scope>
    <source>
        <strain evidence="3 4">NEAU-G17</strain>
    </source>
</reference>
<feature type="non-terminal residue" evidence="3">
    <location>
        <position position="1"/>
    </location>
</feature>
<evidence type="ECO:0000256" key="2">
    <source>
        <dbReference type="SAM" id="Phobius"/>
    </source>
</evidence>
<dbReference type="Proteomes" id="UP000261811">
    <property type="component" value="Unassembled WGS sequence"/>
</dbReference>
<name>A0A372JMD2_9ACTN</name>
<evidence type="ECO:0000256" key="1">
    <source>
        <dbReference type="SAM" id="MobiDB-lite"/>
    </source>
</evidence>
<keyword evidence="4" id="KW-1185">Reference proteome</keyword>